<dbReference type="RefSeq" id="WP_087456974.1">
    <property type="nucleotide sequence ID" value="NZ_CP021434.1"/>
</dbReference>
<evidence type="ECO:0000256" key="6">
    <source>
        <dbReference type="ARBA" id="ARBA00022777"/>
    </source>
</evidence>
<keyword evidence="7" id="KW-0067">ATP-binding</keyword>
<evidence type="ECO:0000256" key="9">
    <source>
        <dbReference type="SAM" id="Phobius"/>
    </source>
</evidence>
<feature type="transmembrane region" description="Helical" evidence="9">
    <location>
        <begin position="135"/>
        <end position="157"/>
    </location>
</feature>
<evidence type="ECO:0000256" key="1">
    <source>
        <dbReference type="ARBA" id="ARBA00000085"/>
    </source>
</evidence>
<dbReference type="OrthoDB" id="9815750at2"/>
<keyword evidence="9" id="KW-1133">Transmembrane helix</keyword>
<keyword evidence="6" id="KW-0418">Kinase</keyword>
<keyword evidence="9" id="KW-0472">Membrane</keyword>
<dbReference type="InterPro" id="IPR003661">
    <property type="entry name" value="HisK_dim/P_dom"/>
</dbReference>
<name>A0A1Y0IQ57_9BACL</name>
<evidence type="ECO:0000256" key="4">
    <source>
        <dbReference type="ARBA" id="ARBA00022679"/>
    </source>
</evidence>
<accession>A0A1Y0IQ57</accession>
<dbReference type="SMART" id="SM00387">
    <property type="entry name" value="HATPase_c"/>
    <property type="match status" value="1"/>
</dbReference>
<dbReference type="SMART" id="SM00388">
    <property type="entry name" value="HisKA"/>
    <property type="match status" value="1"/>
</dbReference>
<keyword evidence="9" id="KW-0812">Transmembrane</keyword>
<dbReference type="Proteomes" id="UP000195437">
    <property type="component" value="Chromosome"/>
</dbReference>
<keyword evidence="5" id="KW-0547">Nucleotide-binding</keyword>
<feature type="transmembrane region" description="Helical" evidence="9">
    <location>
        <begin position="72"/>
        <end position="94"/>
    </location>
</feature>
<evidence type="ECO:0000256" key="2">
    <source>
        <dbReference type="ARBA" id="ARBA00012438"/>
    </source>
</evidence>
<dbReference type="PANTHER" id="PTHR43065:SF46">
    <property type="entry name" value="C4-DICARBOXYLATE TRANSPORT SENSOR PROTEIN DCTB"/>
    <property type="match status" value="1"/>
</dbReference>
<dbReference type="Gene3D" id="1.10.287.130">
    <property type="match status" value="1"/>
</dbReference>
<dbReference type="SUPFAM" id="SSF55874">
    <property type="entry name" value="ATPase domain of HSP90 chaperone/DNA topoisomerase II/histidine kinase"/>
    <property type="match status" value="1"/>
</dbReference>
<dbReference type="PANTHER" id="PTHR43065">
    <property type="entry name" value="SENSOR HISTIDINE KINASE"/>
    <property type="match status" value="1"/>
</dbReference>
<dbReference type="AlphaFoldDB" id="A0A1Y0IQ57"/>
<dbReference type="SUPFAM" id="SSF47384">
    <property type="entry name" value="Homodimeric domain of signal transducing histidine kinase"/>
    <property type="match status" value="1"/>
</dbReference>
<evidence type="ECO:0000256" key="8">
    <source>
        <dbReference type="ARBA" id="ARBA00023012"/>
    </source>
</evidence>
<evidence type="ECO:0000313" key="11">
    <source>
        <dbReference type="EMBL" id="ARU61595.1"/>
    </source>
</evidence>
<keyword evidence="8" id="KW-0902">Two-component regulatory system</keyword>
<keyword evidence="12" id="KW-1185">Reference proteome</keyword>
<dbReference type="InterPro" id="IPR005467">
    <property type="entry name" value="His_kinase_dom"/>
</dbReference>
<sequence length="432" mass="48128">MAGIQEVLLNLLFILLPIFIYQNFWVDKLGTAMPRRNGVAIGSLSIASVLLCMTFPVSIIPGYVLDLRLVPMLIGILYGGWRVGIFLIIALFGYRVLIGSLGIGFLLMTISFPVVIALAILSAKRYLLIGRRPKIIFTILLLLVLLIPTNLIIVHSMEVTPWQNPHLPFLAFFTLINLFAAWLAVYLIENIREKAHMRVEVQQSEKLYVLGELAAAIAHEMRNPMTVVRGFLQLLQEQSVSPEKQKMFLELSIEELDRSEAIISDYLAYAKPQIDKHEGIEVSERVRSVAGVVTSYATLRSVTVESQIEDGLELTGDPEKFSQVLMNLFKNGIEAMPQGGTLHIHAYKRARQIHIDVSDTGVGMTPAELARLGNPYYSTKETGTGLGLMVTYQIVHSMSGHIQVKSEKGKGTQFALSFPLPDKHHEKNAPPK</sequence>
<comment type="catalytic activity">
    <reaction evidence="1">
        <text>ATP + protein L-histidine = ADP + protein N-phospho-L-histidine.</text>
        <dbReference type="EC" id="2.7.13.3"/>
    </reaction>
</comment>
<dbReference type="InterPro" id="IPR036097">
    <property type="entry name" value="HisK_dim/P_sf"/>
</dbReference>
<dbReference type="CDD" id="cd00082">
    <property type="entry name" value="HisKA"/>
    <property type="match status" value="1"/>
</dbReference>
<organism evidence="11 12">
    <name type="scientific">Tumebacillus avium</name>
    <dbReference type="NCBI Taxonomy" id="1903704"/>
    <lineage>
        <taxon>Bacteria</taxon>
        <taxon>Bacillati</taxon>
        <taxon>Bacillota</taxon>
        <taxon>Bacilli</taxon>
        <taxon>Bacillales</taxon>
        <taxon>Alicyclobacillaceae</taxon>
        <taxon>Tumebacillus</taxon>
    </lineage>
</organism>
<dbReference type="EC" id="2.7.13.3" evidence="2"/>
<evidence type="ECO:0000313" key="12">
    <source>
        <dbReference type="Proteomes" id="UP000195437"/>
    </source>
</evidence>
<dbReference type="Pfam" id="PF00512">
    <property type="entry name" value="HisKA"/>
    <property type="match status" value="1"/>
</dbReference>
<keyword evidence="3" id="KW-0597">Phosphoprotein</keyword>
<reference evidence="12" key="1">
    <citation type="submission" date="2017-05" db="EMBL/GenBank/DDBJ databases">
        <authorList>
            <person name="Sung H."/>
        </authorList>
    </citation>
    <scope>NUCLEOTIDE SEQUENCE [LARGE SCALE GENOMIC DNA]</scope>
    <source>
        <strain evidence="12">AR23208</strain>
    </source>
</reference>
<feature type="transmembrane region" description="Helical" evidence="9">
    <location>
        <begin position="7"/>
        <end position="26"/>
    </location>
</feature>
<dbReference type="Gene3D" id="3.30.565.10">
    <property type="entry name" value="Histidine kinase-like ATPase, C-terminal domain"/>
    <property type="match status" value="1"/>
</dbReference>
<dbReference type="GO" id="GO:0005524">
    <property type="term" value="F:ATP binding"/>
    <property type="evidence" value="ECO:0007669"/>
    <property type="project" value="UniProtKB-KW"/>
</dbReference>
<gene>
    <name evidence="11" type="ORF">CBW65_11670</name>
</gene>
<dbReference type="GO" id="GO:0000155">
    <property type="term" value="F:phosphorelay sensor kinase activity"/>
    <property type="evidence" value="ECO:0007669"/>
    <property type="project" value="InterPro"/>
</dbReference>
<dbReference type="EMBL" id="CP021434">
    <property type="protein sequence ID" value="ARU61595.1"/>
    <property type="molecule type" value="Genomic_DNA"/>
</dbReference>
<dbReference type="Pfam" id="PF02518">
    <property type="entry name" value="HATPase_c"/>
    <property type="match status" value="1"/>
</dbReference>
<evidence type="ECO:0000256" key="7">
    <source>
        <dbReference type="ARBA" id="ARBA00022840"/>
    </source>
</evidence>
<feature type="transmembrane region" description="Helical" evidence="9">
    <location>
        <begin position="38"/>
        <end position="60"/>
    </location>
</feature>
<feature type="transmembrane region" description="Helical" evidence="9">
    <location>
        <begin position="100"/>
        <end position="123"/>
    </location>
</feature>
<proteinExistence type="predicted"/>
<dbReference type="InterPro" id="IPR036890">
    <property type="entry name" value="HATPase_C_sf"/>
</dbReference>
<dbReference type="InterPro" id="IPR003594">
    <property type="entry name" value="HATPase_dom"/>
</dbReference>
<dbReference type="KEGG" id="tum:CBW65_11670"/>
<dbReference type="PRINTS" id="PR00344">
    <property type="entry name" value="BCTRLSENSOR"/>
</dbReference>
<keyword evidence="4" id="KW-0808">Transferase</keyword>
<feature type="domain" description="Histidine kinase" evidence="10">
    <location>
        <begin position="216"/>
        <end position="422"/>
    </location>
</feature>
<dbReference type="InterPro" id="IPR004358">
    <property type="entry name" value="Sig_transdc_His_kin-like_C"/>
</dbReference>
<evidence type="ECO:0000256" key="3">
    <source>
        <dbReference type="ARBA" id="ARBA00022553"/>
    </source>
</evidence>
<dbReference type="PROSITE" id="PS50109">
    <property type="entry name" value="HIS_KIN"/>
    <property type="match status" value="1"/>
</dbReference>
<protein>
    <recommendedName>
        <fullName evidence="2">histidine kinase</fullName>
        <ecNumber evidence="2">2.7.13.3</ecNumber>
    </recommendedName>
</protein>
<feature type="transmembrane region" description="Helical" evidence="9">
    <location>
        <begin position="169"/>
        <end position="188"/>
    </location>
</feature>
<evidence type="ECO:0000259" key="10">
    <source>
        <dbReference type="PROSITE" id="PS50109"/>
    </source>
</evidence>
<evidence type="ECO:0000256" key="5">
    <source>
        <dbReference type="ARBA" id="ARBA00022741"/>
    </source>
</evidence>